<keyword evidence="2" id="KW-0167">Capsid protein</keyword>
<dbReference type="EMBL" id="VIGD01000001">
    <property type="protein sequence ID" value="TQE92478.1"/>
    <property type="molecule type" value="Genomic_DNA"/>
</dbReference>
<reference evidence="2 3" key="1">
    <citation type="submission" date="2019-06" db="EMBL/GenBank/DDBJ databases">
        <title>Genome sequence of Ureibacillus terrenus.</title>
        <authorList>
            <person name="Maclea K.S."/>
            <person name="Simoes M."/>
        </authorList>
    </citation>
    <scope>NUCLEOTIDE SEQUENCE [LARGE SCALE GENOMIC DNA]</scope>
    <source>
        <strain evidence="2 3">ATCC BAA-384</strain>
    </source>
</reference>
<evidence type="ECO:0000313" key="3">
    <source>
        <dbReference type="Proteomes" id="UP000315753"/>
    </source>
</evidence>
<comment type="caution">
    <text evidence="2">The sequence shown here is derived from an EMBL/GenBank/DDBJ whole genome shotgun (WGS) entry which is preliminary data.</text>
</comment>
<proteinExistence type="predicted"/>
<feature type="compositionally biased region" description="Basic and acidic residues" evidence="1">
    <location>
        <begin position="180"/>
        <end position="189"/>
    </location>
</feature>
<feature type="compositionally biased region" description="Low complexity" evidence="1">
    <location>
        <begin position="168"/>
        <end position="177"/>
    </location>
</feature>
<dbReference type="Proteomes" id="UP000315753">
    <property type="component" value="Unassembled WGS sequence"/>
</dbReference>
<evidence type="ECO:0000256" key="1">
    <source>
        <dbReference type="SAM" id="MobiDB-lite"/>
    </source>
</evidence>
<name>A0A540V6Y6_9BACL</name>
<keyword evidence="2" id="KW-0946">Virion</keyword>
<accession>A0A540V6Y6</accession>
<gene>
    <name evidence="2" type="primary">cotE</name>
    <name evidence="2" type="ORF">FKZ59_01855</name>
</gene>
<keyword evidence="3" id="KW-1185">Reference proteome</keyword>
<protein>
    <submittedName>
        <fullName evidence="2">Outer spore coat protein CotE</fullName>
    </submittedName>
</protein>
<organism evidence="2 3">
    <name type="scientific">Ureibacillus terrenus</name>
    <dbReference type="NCBI Taxonomy" id="118246"/>
    <lineage>
        <taxon>Bacteria</taxon>
        <taxon>Bacillati</taxon>
        <taxon>Bacillota</taxon>
        <taxon>Bacilli</taxon>
        <taxon>Bacillales</taxon>
        <taxon>Caryophanaceae</taxon>
        <taxon>Ureibacillus</taxon>
    </lineage>
</organism>
<feature type="region of interest" description="Disordered" evidence="1">
    <location>
        <begin position="156"/>
        <end position="195"/>
    </location>
</feature>
<dbReference type="Pfam" id="PF10628">
    <property type="entry name" value="CotE"/>
    <property type="match status" value="1"/>
</dbReference>
<feature type="compositionally biased region" description="Acidic residues" evidence="1">
    <location>
        <begin position="156"/>
        <end position="167"/>
    </location>
</feature>
<dbReference type="RefSeq" id="WP_141601030.1">
    <property type="nucleotide sequence ID" value="NZ_JARMSB010000001.1"/>
</dbReference>
<dbReference type="AlphaFoldDB" id="A0A540V6Y6"/>
<evidence type="ECO:0000313" key="2">
    <source>
        <dbReference type="EMBL" id="TQE92478.1"/>
    </source>
</evidence>
<sequence length="195" mass="22459">MKRLRQIVTKAVIAKGKKRTESSEMLRPPNTPTSILGCWVINHHYSAKKVGKYVEVSGKFDVNVWYAYNNHSKTAVYTETIPYKDRIKLHYRDEEIINDSNEVHVKVLQQPNCIEAIINQRGDCFNIVIEREFLVEVIGETKVVVSVHPIEFEEEWNFDDDDDEDESSSSSSSSSLSEEFDYKNKKSADDSSSFQ</sequence>
<dbReference type="InterPro" id="IPR018901">
    <property type="entry name" value="Spore_coat_CotE"/>
</dbReference>
<dbReference type="OrthoDB" id="2374983at2"/>